<dbReference type="VEuPathDB" id="FungiDB:PADG_12035"/>
<proteinExistence type="predicted"/>
<protein>
    <submittedName>
        <fullName evidence="1">Uncharacterized protein</fullName>
    </submittedName>
</protein>
<dbReference type="EMBL" id="KN275963">
    <property type="protein sequence ID" value="KGM91893.1"/>
    <property type="molecule type" value="Genomic_DNA"/>
</dbReference>
<keyword evidence="2" id="KW-1185">Reference proteome</keyword>
<organism evidence="1 2">
    <name type="scientific">Paracoccidioides brasiliensis (strain Pb18)</name>
    <dbReference type="NCBI Taxonomy" id="502780"/>
    <lineage>
        <taxon>Eukaryota</taxon>
        <taxon>Fungi</taxon>
        <taxon>Dikarya</taxon>
        <taxon>Ascomycota</taxon>
        <taxon>Pezizomycotina</taxon>
        <taxon>Eurotiomycetes</taxon>
        <taxon>Eurotiomycetidae</taxon>
        <taxon>Onygenales</taxon>
        <taxon>Ajellomycetaceae</taxon>
        <taxon>Paracoccidioides</taxon>
    </lineage>
</organism>
<gene>
    <name evidence="1" type="ORF">PADG_12035</name>
</gene>
<dbReference type="KEGG" id="pbn:PADG_12035"/>
<sequence length="47" mass="5391">MASSWDRLYTEAIPFPPRYLPDMLQDWRKAALLGQIPEGVCDRPTNA</sequence>
<dbReference type="HOGENOM" id="CLU_3175546_0_0_1"/>
<reference evidence="1 2" key="1">
    <citation type="journal article" date="2011" name="PLoS Genet.">
        <title>Comparative genomic analysis of human fungal pathogens causing paracoccidioidomycosis.</title>
        <authorList>
            <person name="Desjardins C.A."/>
            <person name="Champion M.D."/>
            <person name="Holder J.W."/>
            <person name="Muszewska A."/>
            <person name="Goldberg J."/>
            <person name="Bailao A.M."/>
            <person name="Brigido M.M."/>
            <person name="Ferreira M.E."/>
            <person name="Garcia A.M."/>
            <person name="Grynberg M."/>
            <person name="Gujja S."/>
            <person name="Heiman D.I."/>
            <person name="Henn M.R."/>
            <person name="Kodira C.D."/>
            <person name="Leon-Narvaez H."/>
            <person name="Longo L.V."/>
            <person name="Ma L.J."/>
            <person name="Malavazi I."/>
            <person name="Matsuo A.L."/>
            <person name="Morais F.V."/>
            <person name="Pereira M."/>
            <person name="Rodriguez-Brito S."/>
            <person name="Sakthikumar S."/>
            <person name="Salem-Izacc S.M."/>
            <person name="Sykes S.M."/>
            <person name="Teixeira M.M."/>
            <person name="Vallejo M.C."/>
            <person name="Walter M.E."/>
            <person name="Yandava C."/>
            <person name="Young S."/>
            <person name="Zeng Q."/>
            <person name="Zucker J."/>
            <person name="Felipe M.S."/>
            <person name="Goldman G.H."/>
            <person name="Haas B.J."/>
            <person name="McEwen J.G."/>
            <person name="Nino-Vega G."/>
            <person name="Puccia R."/>
            <person name="San-Blas G."/>
            <person name="Soares C.M."/>
            <person name="Birren B.W."/>
            <person name="Cuomo C.A."/>
        </authorList>
    </citation>
    <scope>NUCLEOTIDE SEQUENCE [LARGE SCALE GENOMIC DNA]</scope>
    <source>
        <strain evidence="1 2">Pb18</strain>
    </source>
</reference>
<accession>A0A0A0HU88</accession>
<dbReference type="Proteomes" id="UP000001628">
    <property type="component" value="Unassembled WGS sequence"/>
</dbReference>
<dbReference type="GeneID" id="22587932"/>
<evidence type="ECO:0000313" key="1">
    <source>
        <dbReference type="EMBL" id="KGM91893.1"/>
    </source>
</evidence>
<dbReference type="InParanoid" id="A0A0A0HU88"/>
<dbReference type="AlphaFoldDB" id="A0A0A0HU88"/>
<dbReference type="RefSeq" id="XP_010761623.1">
    <property type="nucleotide sequence ID" value="XM_010763321.1"/>
</dbReference>
<evidence type="ECO:0000313" key="2">
    <source>
        <dbReference type="Proteomes" id="UP000001628"/>
    </source>
</evidence>
<name>A0A0A0HU88_PARBD</name>